<dbReference type="Proteomes" id="UP001465976">
    <property type="component" value="Unassembled WGS sequence"/>
</dbReference>
<sequence>MAEIDADLDRLIVNAFTAAENAADVSPDATPSTTPQLSPLSSISSVSDGDQEVEEMALPPPASISIQNSPQTKGQQVYVLVPPAPYSTQPPSKKKKKPGKPKSDAQKARDRAKSRKRRKIHRQQTNSTPPTVPGKQKPQQRIFLSSLPVSVYVDADVIQHSGYVGKAMPLPEKRAYSLKELKGDGFEVVEHKPGVTQPLLEKNTRSVIGWIAAGPRDAPEPPTADNANTTQPESASVDAKRSNSKVTWDENCTIITDKIRELRPHCKFQKPALSKTQLELHREGLGGPNVLEPRRGVTETITCGVSLGNGQLRPQQLRQHPKNRKVWDVILNDPVFIRLSGWVSGLFVTWAPLLFLYYANMITSLLNSDGSLSRPFANSVFSAVTVNFGANTVTYPHRDLKNLAFGLCAITAFGNYDWRQGGHLVLFDLKLVIEFPPGTTIFIPSSVLCHANTVIQPGEERYSVVMFSAGGLFRWVEQGFQAASLYWKTKEAAEKAVKTAERWTSGLAMFSTLQELREGVTVE</sequence>
<feature type="region of interest" description="Disordered" evidence="1">
    <location>
        <begin position="213"/>
        <end position="242"/>
    </location>
</feature>
<gene>
    <name evidence="2" type="ORF">V5O48_014021</name>
</gene>
<evidence type="ECO:0000313" key="3">
    <source>
        <dbReference type="Proteomes" id="UP001465976"/>
    </source>
</evidence>
<keyword evidence="3" id="KW-1185">Reference proteome</keyword>
<feature type="compositionally biased region" description="Polar residues" evidence="1">
    <location>
        <begin position="64"/>
        <end position="75"/>
    </location>
</feature>
<dbReference type="EMBL" id="JBAHYK010001450">
    <property type="protein sequence ID" value="KAL0567976.1"/>
    <property type="molecule type" value="Genomic_DNA"/>
</dbReference>
<evidence type="ECO:0000313" key="2">
    <source>
        <dbReference type="EMBL" id="KAL0567976.1"/>
    </source>
</evidence>
<feature type="compositionally biased region" description="Basic and acidic residues" evidence="1">
    <location>
        <begin position="101"/>
        <end position="111"/>
    </location>
</feature>
<organism evidence="2 3">
    <name type="scientific">Marasmius crinis-equi</name>
    <dbReference type="NCBI Taxonomy" id="585013"/>
    <lineage>
        <taxon>Eukaryota</taxon>
        <taxon>Fungi</taxon>
        <taxon>Dikarya</taxon>
        <taxon>Basidiomycota</taxon>
        <taxon>Agaricomycotina</taxon>
        <taxon>Agaricomycetes</taxon>
        <taxon>Agaricomycetidae</taxon>
        <taxon>Agaricales</taxon>
        <taxon>Marasmiineae</taxon>
        <taxon>Marasmiaceae</taxon>
        <taxon>Marasmius</taxon>
    </lineage>
</organism>
<feature type="compositionally biased region" description="Basic residues" evidence="1">
    <location>
        <begin position="112"/>
        <end position="122"/>
    </location>
</feature>
<dbReference type="Gene3D" id="3.60.130.30">
    <property type="match status" value="1"/>
</dbReference>
<feature type="compositionally biased region" description="Low complexity" evidence="1">
    <location>
        <begin position="30"/>
        <end position="47"/>
    </location>
</feature>
<feature type="region of interest" description="Disordered" evidence="1">
    <location>
        <begin position="20"/>
        <end position="139"/>
    </location>
</feature>
<accession>A0ABR3EYI1</accession>
<comment type="caution">
    <text evidence="2">The sequence shown here is derived from an EMBL/GenBank/DDBJ whole genome shotgun (WGS) entry which is preliminary data.</text>
</comment>
<proteinExistence type="predicted"/>
<feature type="compositionally biased region" description="Polar residues" evidence="1">
    <location>
        <begin position="225"/>
        <end position="234"/>
    </location>
</feature>
<name>A0ABR3EYI1_9AGAR</name>
<evidence type="ECO:0000256" key="1">
    <source>
        <dbReference type="SAM" id="MobiDB-lite"/>
    </source>
</evidence>
<protein>
    <submittedName>
        <fullName evidence="2">Uncharacterized protein</fullName>
    </submittedName>
</protein>
<reference evidence="2 3" key="1">
    <citation type="submission" date="2024-02" db="EMBL/GenBank/DDBJ databases">
        <title>A draft genome for the cacao thread blight pathogen Marasmius crinis-equi.</title>
        <authorList>
            <person name="Cohen S.P."/>
            <person name="Baruah I.K."/>
            <person name="Amoako-Attah I."/>
            <person name="Bukari Y."/>
            <person name="Meinhardt L.W."/>
            <person name="Bailey B.A."/>
        </authorList>
    </citation>
    <scope>NUCLEOTIDE SEQUENCE [LARGE SCALE GENOMIC DNA]</scope>
    <source>
        <strain evidence="2 3">GH-76</strain>
    </source>
</reference>